<feature type="binding site" evidence="4">
    <location>
        <begin position="151"/>
        <end position="153"/>
    </location>
    <ligand>
        <name>FAD</name>
        <dbReference type="ChEBI" id="CHEBI:57692"/>
    </ligand>
</feature>
<dbReference type="GO" id="GO:0016627">
    <property type="term" value="F:oxidoreductase activity, acting on the CH-CH group of donors"/>
    <property type="evidence" value="ECO:0007669"/>
    <property type="project" value="InterPro"/>
</dbReference>
<feature type="domain" description="HpaB/PvcC/4-BUDH C-terminal" evidence="5">
    <location>
        <begin position="285"/>
        <end position="485"/>
    </location>
</feature>
<dbReference type="InterPro" id="IPR009100">
    <property type="entry name" value="AcylCoA_DH/oxidase_NM_dom_sf"/>
</dbReference>
<evidence type="ECO:0000256" key="1">
    <source>
        <dbReference type="ARBA" id="ARBA00022630"/>
    </source>
</evidence>
<name>A0A7C1XH45_THERO</name>
<dbReference type="InterPro" id="IPR004925">
    <property type="entry name" value="HpaB/PvcC/4-BUDH"/>
</dbReference>
<evidence type="ECO:0000256" key="4">
    <source>
        <dbReference type="PIRSR" id="PIRSR000331-2"/>
    </source>
</evidence>
<feature type="domain" description="HpaB/PvcC/4-BUDH N-terminal" evidence="6">
    <location>
        <begin position="13"/>
        <end position="278"/>
    </location>
</feature>
<dbReference type="InterPro" id="IPR024677">
    <property type="entry name" value="HpaB/PvcC"/>
</dbReference>
<evidence type="ECO:0000313" key="7">
    <source>
        <dbReference type="EMBL" id="HEF65671.1"/>
    </source>
</evidence>
<dbReference type="PIRSF" id="PIRSF500125">
    <property type="entry name" value="4_HPA_large"/>
    <property type="match status" value="1"/>
</dbReference>
<evidence type="ECO:0000259" key="5">
    <source>
        <dbReference type="Pfam" id="PF03241"/>
    </source>
</evidence>
<dbReference type="InterPro" id="IPR046373">
    <property type="entry name" value="Acyl-CoA_Oxase/DH_mid-dom_sf"/>
</dbReference>
<evidence type="ECO:0000259" key="6">
    <source>
        <dbReference type="Pfam" id="PF11794"/>
    </source>
</evidence>
<keyword evidence="3" id="KW-0560">Oxidoreductase</keyword>
<gene>
    <name evidence="7" type="ORF">ENP47_08755</name>
</gene>
<evidence type="ECO:0000256" key="2">
    <source>
        <dbReference type="ARBA" id="ARBA00022827"/>
    </source>
</evidence>
<dbReference type="Pfam" id="PF11794">
    <property type="entry name" value="HpaB_N"/>
    <property type="match status" value="1"/>
</dbReference>
<keyword evidence="1" id="KW-0285">Flavoprotein</keyword>
<dbReference type="InterPro" id="IPR024674">
    <property type="entry name" value="HpaB/PvcC/4-BUDH_N"/>
</dbReference>
<dbReference type="Gene3D" id="1.10.3140.10">
    <property type="entry name" value="4-hydroxybutyryl-coa dehydratase, domain 1"/>
    <property type="match status" value="1"/>
</dbReference>
<dbReference type="InterPro" id="IPR036250">
    <property type="entry name" value="AcylCo_DH-like_C"/>
</dbReference>
<dbReference type="PANTHER" id="PTHR36117:SF3">
    <property type="entry name" value="4-HYDROXYPHENYLACETATE 3-MONOOXYGENASE-RELATED"/>
    <property type="match status" value="1"/>
</dbReference>
<protein>
    <submittedName>
        <fullName evidence="7">Pyoverdin chromophore biosynthetic protein pvcC</fullName>
    </submittedName>
</protein>
<dbReference type="Pfam" id="PF03241">
    <property type="entry name" value="HpaB"/>
    <property type="match status" value="1"/>
</dbReference>
<accession>A0A7C1XH45</accession>
<dbReference type="InterPro" id="IPR024719">
    <property type="entry name" value="HpaB/PvcC/4-BUDH_C"/>
</dbReference>
<dbReference type="Gene3D" id="1.20.140.10">
    <property type="entry name" value="Butyryl-CoA Dehydrogenase, subunit A, domain 3"/>
    <property type="match status" value="1"/>
</dbReference>
<dbReference type="EMBL" id="DSJL01000011">
    <property type="protein sequence ID" value="HEF65671.1"/>
    <property type="molecule type" value="Genomic_DNA"/>
</dbReference>
<dbReference type="AlphaFoldDB" id="A0A7C1XH45"/>
<feature type="binding site" evidence="4">
    <location>
        <position position="192"/>
    </location>
    <ligand>
        <name>FAD</name>
        <dbReference type="ChEBI" id="CHEBI:57692"/>
    </ligand>
</feature>
<keyword evidence="2 4" id="KW-0274">FAD</keyword>
<dbReference type="PANTHER" id="PTHR36117">
    <property type="entry name" value="4-HYDROXYPHENYLACETATE 3-MONOOXYGENASE-RELATED"/>
    <property type="match status" value="1"/>
</dbReference>
<proteinExistence type="predicted"/>
<dbReference type="SUPFAM" id="SSF47203">
    <property type="entry name" value="Acyl-CoA dehydrogenase C-terminal domain-like"/>
    <property type="match status" value="1"/>
</dbReference>
<dbReference type="Gene3D" id="2.40.110.10">
    <property type="entry name" value="Butyryl-CoA Dehydrogenase, subunit A, domain 2"/>
    <property type="match status" value="1"/>
</dbReference>
<dbReference type="SUPFAM" id="SSF56645">
    <property type="entry name" value="Acyl-CoA dehydrogenase NM domain-like"/>
    <property type="match status" value="1"/>
</dbReference>
<sequence length="511" mass="58571">MTQVVGTPTRPMTGEEYLESLRDGRKVFFRGEWVKDVTTHPAFRNAARSVARLYDALHAPETRDILTKVDRWGILTHKFFAPAYSAQDLKEAAEAITLWQRMSFGWMGRTPEYKAAFMATLGADPDYYAPFGETARRWYREYATRVLFMNHVIVDPPIDRNRPPSEVRDVYIHVVKETDGGIVVSGAKQVATASALTHGTFVGVNSGSAARLQEGRDEDVALVFFVRMDNPRQYLISRASYELNAESPFDNPLSSRFDENDAFLVLDEAFIPWEDVLIYRDVAKCKRFYADSGFFNRFNLQTTIRFMIKLEFMIGLLQKGLECNGTADFRGNQVLVGELVALRHLLWAIVTAMVSDPEPSLGGSVVPRLEYAAAARVYTNFAWDRIRQIYERILGGAPIINVSSYRDFLNPEVRPILDRYLRGTGMTAEERSKLYKLVWDALYSEFGGRHGLYELNYAGNHEQKYLDPLQWAERRGFMQQWKALVDECLNQYDLTGWRDSTWVWEPSGTVR</sequence>
<dbReference type="PIRSF" id="PIRSF000331">
    <property type="entry name" value="HpaA_HpaB"/>
    <property type="match status" value="1"/>
</dbReference>
<reference evidence="7" key="1">
    <citation type="journal article" date="2020" name="mSystems">
        <title>Genome- and Community-Level Interaction Insights into Carbon Utilization and Element Cycling Functions of Hydrothermarchaeota in Hydrothermal Sediment.</title>
        <authorList>
            <person name="Zhou Z."/>
            <person name="Liu Y."/>
            <person name="Xu W."/>
            <person name="Pan J."/>
            <person name="Luo Z.H."/>
            <person name="Li M."/>
        </authorList>
    </citation>
    <scope>NUCLEOTIDE SEQUENCE [LARGE SCALE GENOMIC DNA]</scope>
    <source>
        <strain evidence="7">SpSt-222</strain>
    </source>
</reference>
<organism evidence="7">
    <name type="scientific">Thermomicrobium roseum</name>
    <dbReference type="NCBI Taxonomy" id="500"/>
    <lineage>
        <taxon>Bacteria</taxon>
        <taxon>Pseudomonadati</taxon>
        <taxon>Thermomicrobiota</taxon>
        <taxon>Thermomicrobia</taxon>
        <taxon>Thermomicrobiales</taxon>
        <taxon>Thermomicrobiaceae</taxon>
        <taxon>Thermomicrobium</taxon>
    </lineage>
</organism>
<comment type="caution">
    <text evidence="7">The sequence shown here is derived from an EMBL/GenBank/DDBJ whole genome shotgun (WGS) entry which is preliminary data.</text>
</comment>
<evidence type="ECO:0000256" key="3">
    <source>
        <dbReference type="ARBA" id="ARBA00023002"/>
    </source>
</evidence>